<name>A0ABV6M7D3_9ACTN</name>
<dbReference type="CDD" id="cd00198">
    <property type="entry name" value="vWFA"/>
    <property type="match status" value="1"/>
</dbReference>
<evidence type="ECO:0000313" key="3">
    <source>
        <dbReference type="Proteomes" id="UP001589867"/>
    </source>
</evidence>
<gene>
    <name evidence="2" type="ORF">ACFFIA_23415</name>
</gene>
<comment type="caution">
    <text evidence="2">The sequence shown here is derived from an EMBL/GenBank/DDBJ whole genome shotgun (WGS) entry which is preliminary data.</text>
</comment>
<dbReference type="Gene3D" id="3.40.50.410">
    <property type="entry name" value="von Willebrand factor, type A domain"/>
    <property type="match status" value="1"/>
</dbReference>
<feature type="domain" description="VWFA" evidence="1">
    <location>
        <begin position="459"/>
        <end position="641"/>
    </location>
</feature>
<dbReference type="RefSeq" id="WP_377253772.1">
    <property type="nucleotide sequence ID" value="NZ_JBHLUH010000049.1"/>
</dbReference>
<accession>A0ABV6M7D3</accession>
<evidence type="ECO:0000259" key="1">
    <source>
        <dbReference type="SMART" id="SM00327"/>
    </source>
</evidence>
<dbReference type="Proteomes" id="UP001589867">
    <property type="component" value="Unassembled WGS sequence"/>
</dbReference>
<proteinExistence type="predicted"/>
<dbReference type="SMART" id="SM00327">
    <property type="entry name" value="VWA"/>
    <property type="match status" value="1"/>
</dbReference>
<reference evidence="2 3" key="1">
    <citation type="submission" date="2024-09" db="EMBL/GenBank/DDBJ databases">
        <authorList>
            <person name="Sun Q."/>
            <person name="Mori K."/>
        </authorList>
    </citation>
    <scope>NUCLEOTIDE SEQUENCE [LARGE SCALE GENOMIC DNA]</scope>
    <source>
        <strain evidence="2 3">TBRC 3947</strain>
    </source>
</reference>
<organism evidence="2 3">
    <name type="scientific">Phytohabitans kaempferiae</name>
    <dbReference type="NCBI Taxonomy" id="1620943"/>
    <lineage>
        <taxon>Bacteria</taxon>
        <taxon>Bacillati</taxon>
        <taxon>Actinomycetota</taxon>
        <taxon>Actinomycetes</taxon>
        <taxon>Micromonosporales</taxon>
        <taxon>Micromonosporaceae</taxon>
    </lineage>
</organism>
<evidence type="ECO:0000313" key="2">
    <source>
        <dbReference type="EMBL" id="MFC0530615.1"/>
    </source>
</evidence>
<dbReference type="InterPro" id="IPR002035">
    <property type="entry name" value="VWF_A"/>
</dbReference>
<dbReference type="Pfam" id="PF13519">
    <property type="entry name" value="VWA_2"/>
    <property type="match status" value="1"/>
</dbReference>
<keyword evidence="3" id="KW-1185">Reference proteome</keyword>
<dbReference type="EMBL" id="JBHLUH010000049">
    <property type="protein sequence ID" value="MFC0530615.1"/>
    <property type="molecule type" value="Genomic_DNA"/>
</dbReference>
<protein>
    <submittedName>
        <fullName evidence="2">VWA domain-containing protein</fullName>
    </submittedName>
</protein>
<dbReference type="SUPFAM" id="SSF53300">
    <property type="entry name" value="vWA-like"/>
    <property type="match status" value="1"/>
</dbReference>
<sequence length="650" mass="71515">MKSNRFRYGAWRGGPDPLAPPYDVRAAVDQVGGEVLAGGSLREALRNLLRRGPDGGRGLDDLAARARRMRREAMRRGNLDGAVTRAQALLDQALAAEREELGRRTDDAARFSEARLDSLPRSTARAVEELADYEWASDEARRTYQQILDGLRDEVLEQRFAGLREALGNPDPAAQRRVAEMLADLNALLDRHTRGEDTTDAFKEFMRRHGDFFPEKPGSVDELIDALARRAAAGERLMRSLSPQQQEELSRLMAQALGNAGLADQMARLTANLRTLRPDLGWDRRTQVRGERGLGYGEAAGALAEIGDLDELLDQLGQEHPGATLDDIDVESVERVLGRDAAGDVRRLQELERELRRQGWLGRGAEGLTLSPKALRRLGGTALRRVFASLETGRRGQHDLRDAGAAGEITGASRPWEYGDEQPIDVVRTVANAVRRGGGGRVSLQVDDFEVVETERRASAAVALCVDLSYSMVAEDRWGPMKQTALALSHLVATKFPQDALQIVGFGRYAMRLTAEELAAVEPDYVQGTNLQHALQLAGRHLRKHSGSEPVVMVVTDGEPTAHLEEGGEAVFFWPPLAETVQATVAEVDALTRYGATLNLFMLGEDAGLRRFVDAVARRSGGRVFTPDTEDLGRYVVSDYIRARRGRVAR</sequence>
<dbReference type="InterPro" id="IPR036465">
    <property type="entry name" value="vWFA_dom_sf"/>
</dbReference>